<protein>
    <submittedName>
        <fullName evidence="1">SDR family NAD(P)-dependent oxidoreductase</fullName>
    </submittedName>
</protein>
<evidence type="ECO:0000313" key="2">
    <source>
        <dbReference type="Proteomes" id="UP000266634"/>
    </source>
</evidence>
<proteinExistence type="predicted"/>
<feature type="non-terminal residue" evidence="1">
    <location>
        <position position="50"/>
    </location>
</feature>
<dbReference type="InterPro" id="IPR036291">
    <property type="entry name" value="NAD(P)-bd_dom_sf"/>
</dbReference>
<dbReference type="Proteomes" id="UP000266634">
    <property type="component" value="Unassembled WGS sequence"/>
</dbReference>
<sequence length="50" mass="5144">MPRPTDIIISPLDGKRAVVTGGNSGLGLETARRLAAAGASVVLTSRDPER</sequence>
<dbReference type="AlphaFoldDB" id="A0A399PDU5"/>
<dbReference type="InterPro" id="IPR002347">
    <property type="entry name" value="SDR_fam"/>
</dbReference>
<dbReference type="Gene3D" id="3.40.50.720">
    <property type="entry name" value="NAD(P)-binding Rossmann-like Domain"/>
    <property type="match status" value="1"/>
</dbReference>
<accession>A0A399PDU5</accession>
<organism evidence="1 2">
    <name type="scientific">Clavibacter michiganensis subsp. insidiosus</name>
    <dbReference type="NCBI Taxonomy" id="33014"/>
    <lineage>
        <taxon>Bacteria</taxon>
        <taxon>Bacillati</taxon>
        <taxon>Actinomycetota</taxon>
        <taxon>Actinomycetes</taxon>
        <taxon>Micrococcales</taxon>
        <taxon>Microbacteriaceae</taxon>
        <taxon>Clavibacter</taxon>
    </lineage>
</organism>
<dbReference type="SUPFAM" id="SSF51735">
    <property type="entry name" value="NAD(P)-binding Rossmann-fold domains"/>
    <property type="match status" value="1"/>
</dbReference>
<dbReference type="Pfam" id="PF00106">
    <property type="entry name" value="adh_short"/>
    <property type="match status" value="1"/>
</dbReference>
<evidence type="ECO:0000313" key="1">
    <source>
        <dbReference type="EMBL" id="RIJ04220.1"/>
    </source>
</evidence>
<reference evidence="1 2" key="1">
    <citation type="submission" date="2018-08" db="EMBL/GenBank/DDBJ databases">
        <title>Genome Sequence of Clavibacter michiganensis Subspecies type strains, and the Atypical Peach-Colored Strains Isolated from Tomato.</title>
        <authorList>
            <person name="Osdaghi E."/>
            <person name="Portier P."/>
            <person name="Briand M."/>
            <person name="Jacques M.-A."/>
        </authorList>
    </citation>
    <scope>NUCLEOTIDE SEQUENCE [LARGE SCALE GENOMIC DNA]</scope>
    <source>
        <strain evidence="1 2">CFBP 6488</strain>
    </source>
</reference>
<name>A0A399PDU5_9MICO</name>
<dbReference type="EMBL" id="QWEA01001216">
    <property type="protein sequence ID" value="RIJ04220.1"/>
    <property type="molecule type" value="Genomic_DNA"/>
</dbReference>
<gene>
    <name evidence="1" type="ORF">DZF93_17725</name>
</gene>
<comment type="caution">
    <text evidence="1">The sequence shown here is derived from an EMBL/GenBank/DDBJ whole genome shotgun (WGS) entry which is preliminary data.</text>
</comment>